<protein>
    <submittedName>
        <fullName evidence="1">Uncharacterized protein</fullName>
    </submittedName>
</protein>
<organism evidence="1 2">
    <name type="scientific">Bacillus cereus VD196</name>
    <dbReference type="NCBI Taxonomy" id="1053243"/>
    <lineage>
        <taxon>Bacteria</taxon>
        <taxon>Bacillati</taxon>
        <taxon>Bacillota</taxon>
        <taxon>Bacilli</taxon>
        <taxon>Bacillales</taxon>
        <taxon>Bacillaceae</taxon>
        <taxon>Bacillus</taxon>
        <taxon>Bacillus cereus group</taxon>
    </lineage>
</organism>
<gene>
    <name evidence="1" type="ORF">IKE_05952</name>
</gene>
<reference evidence="1 2" key="1">
    <citation type="submission" date="2012-12" db="EMBL/GenBank/DDBJ databases">
        <title>The Genome Sequence of Bacillus cereus VD196.</title>
        <authorList>
            <consortium name="The Broad Institute Genome Sequencing Platform"/>
            <consortium name="The Broad Institute Genome Sequencing Center for Infectious Disease"/>
            <person name="Feldgarden M."/>
            <person name="Van der Auwera G.A."/>
            <person name="Mahillon J."/>
            <person name="Duprez V."/>
            <person name="Timmery S."/>
            <person name="Mattelet C."/>
            <person name="Dierick K."/>
            <person name="Sun M."/>
            <person name="Yu Z."/>
            <person name="Zhu L."/>
            <person name="Hu X."/>
            <person name="Shank E.B."/>
            <person name="Swiecicka I."/>
            <person name="Hansen B.M."/>
            <person name="Andrup L."/>
            <person name="Walker B."/>
            <person name="Young S.K."/>
            <person name="Zeng Q."/>
            <person name="Gargeya S."/>
            <person name="Fitzgerald M."/>
            <person name="Haas B."/>
            <person name="Abouelleil A."/>
            <person name="Alvarado L."/>
            <person name="Arachchi H.M."/>
            <person name="Berlin A.M."/>
            <person name="Chapman S.B."/>
            <person name="Dewar J."/>
            <person name="Goldberg J."/>
            <person name="Griggs A."/>
            <person name="Gujja S."/>
            <person name="Hansen M."/>
            <person name="Howarth C."/>
            <person name="Imamovic A."/>
            <person name="Larimer J."/>
            <person name="McCowan C."/>
            <person name="Murphy C."/>
            <person name="Neiman D."/>
            <person name="Pearson M."/>
            <person name="Priest M."/>
            <person name="Roberts A."/>
            <person name="Saif S."/>
            <person name="Shea T."/>
            <person name="Sisk P."/>
            <person name="Sykes S."/>
            <person name="Wortman J."/>
            <person name="Nusbaum C."/>
            <person name="Birren B."/>
        </authorList>
    </citation>
    <scope>NUCLEOTIDE SEQUENCE [LARGE SCALE GENOMIC DNA]</scope>
    <source>
        <strain evidence="1 2">VD196</strain>
    </source>
</reference>
<dbReference type="EMBL" id="AHFL01000067">
    <property type="protein sequence ID" value="EOO60752.1"/>
    <property type="molecule type" value="Genomic_DNA"/>
</dbReference>
<dbReference type="AlphaFoldDB" id="A0A9W5V601"/>
<sequence length="145" mass="17208">MPSKKRDSFFWNLKKIENEEFFNWFESQSNIADSLYKLVCYFIDKHGLQDVTDYKVQQQMQKEILLQDKAFLNDIKQLLLNDTNFITPKENIKIENNLTNPKKVINSFEKSSYNKAIQKEGDFKCENQNLKEDYDDLDTATLFGN</sequence>
<comment type="caution">
    <text evidence="1">The sequence shown here is derived from an EMBL/GenBank/DDBJ whole genome shotgun (WGS) entry which is preliminary data.</text>
</comment>
<evidence type="ECO:0000313" key="1">
    <source>
        <dbReference type="EMBL" id="EOO60752.1"/>
    </source>
</evidence>
<name>A0A9W5V601_BACCE</name>
<dbReference type="Proteomes" id="UP000014023">
    <property type="component" value="Unassembled WGS sequence"/>
</dbReference>
<accession>A0A9W5V601</accession>
<proteinExistence type="predicted"/>
<dbReference type="RefSeq" id="WP_001139449.1">
    <property type="nucleotide sequence ID" value="NZ_KB976270.1"/>
</dbReference>
<evidence type="ECO:0000313" key="2">
    <source>
        <dbReference type="Proteomes" id="UP000014023"/>
    </source>
</evidence>